<evidence type="ECO:0008006" key="3">
    <source>
        <dbReference type="Google" id="ProtNLM"/>
    </source>
</evidence>
<keyword evidence="2" id="KW-1185">Reference proteome</keyword>
<evidence type="ECO:0000313" key="2">
    <source>
        <dbReference type="Proteomes" id="UP000199170"/>
    </source>
</evidence>
<evidence type="ECO:0000313" key="1">
    <source>
        <dbReference type="EMBL" id="SDY42237.1"/>
    </source>
</evidence>
<dbReference type="Proteomes" id="UP000199170">
    <property type="component" value="Unassembled WGS sequence"/>
</dbReference>
<dbReference type="PANTHER" id="PTHR39967:SF1">
    <property type="entry name" value="ISH14-TYPE TRANSPOSASE HSIRS44"/>
    <property type="match status" value="1"/>
</dbReference>
<dbReference type="EMBL" id="FNPB01000015">
    <property type="protein sequence ID" value="SDY42237.1"/>
    <property type="molecule type" value="Genomic_DNA"/>
</dbReference>
<proteinExistence type="predicted"/>
<dbReference type="PANTHER" id="PTHR39967">
    <property type="match status" value="1"/>
</dbReference>
<gene>
    <name evidence="1" type="ORF">SAMN04487946_1155</name>
</gene>
<organism evidence="1 2">
    <name type="scientific">Halobellus clavatus</name>
    <dbReference type="NCBI Taxonomy" id="660517"/>
    <lineage>
        <taxon>Archaea</taxon>
        <taxon>Methanobacteriati</taxon>
        <taxon>Methanobacteriota</taxon>
        <taxon>Stenosarchaea group</taxon>
        <taxon>Halobacteria</taxon>
        <taxon>Halobacteriales</taxon>
        <taxon>Haloferacaceae</taxon>
        <taxon>Halobellus</taxon>
    </lineage>
</organism>
<protein>
    <recommendedName>
        <fullName evidence="3">DDE domain-containing protein</fullName>
    </recommendedName>
</protein>
<accession>A0A1H3JQS4</accession>
<dbReference type="AlphaFoldDB" id="A0A1H3JQS4"/>
<reference evidence="2" key="1">
    <citation type="submission" date="2016-10" db="EMBL/GenBank/DDBJ databases">
        <authorList>
            <person name="Varghese N."/>
            <person name="Submissions S."/>
        </authorList>
    </citation>
    <scope>NUCLEOTIDE SEQUENCE [LARGE SCALE GENOMIC DNA]</scope>
    <source>
        <strain evidence="2">CGMCC 1.10118</strain>
    </source>
</reference>
<sequence>MTSATCCLQRSILDTNRLLHLRLFPTRTQALTEIFLAELHEKYLVDEAIFLVDGAPWLQAACHRHSLRFQHVTHGNRNAIERVFKELKRRTEAFADHFRHTILKPQKRGSKRSPSASIS</sequence>
<name>A0A1H3JQS4_9EURY</name>